<organism evidence="2 3">
    <name type="scientific">Candidatus Kerfeldbacteria bacterium CG08_land_8_20_14_0_20_40_16</name>
    <dbReference type="NCBI Taxonomy" id="2014244"/>
    <lineage>
        <taxon>Bacteria</taxon>
        <taxon>Candidatus Kerfeldiibacteriota</taxon>
    </lineage>
</organism>
<accession>A0A2H0YV90</accession>
<dbReference type="EMBL" id="PEXU01000044">
    <property type="protein sequence ID" value="PIS42407.1"/>
    <property type="molecule type" value="Genomic_DNA"/>
</dbReference>
<keyword evidence="1" id="KW-0812">Transmembrane</keyword>
<sequence length="213" mass="22831">MKKIILILAIAGVTLSALFIFPVFNAHADCEPGPLLPPCTCSGNCVLDDFLALAAKLAQYGLGLLSIITLAFVILGGFSFLTAMGNPEKIGSAKKLLGGTFRGMAIVLLAWVIVNTIIYVFTGNSSGLLFGGTGHPWWKFEETSIVQLNGDCPNYRVDPNQPPECEIYQSCQDTSTQAENWIRDAHCQSYGICAGGDDVICCDSGRREKCNGS</sequence>
<feature type="transmembrane region" description="Helical" evidence="1">
    <location>
        <begin position="101"/>
        <end position="121"/>
    </location>
</feature>
<keyword evidence="1" id="KW-1133">Transmembrane helix</keyword>
<keyword evidence="1" id="KW-0472">Membrane</keyword>
<evidence type="ECO:0000256" key="1">
    <source>
        <dbReference type="SAM" id="Phobius"/>
    </source>
</evidence>
<name>A0A2H0YV90_9BACT</name>
<gene>
    <name evidence="2" type="ORF">COT24_03725</name>
</gene>
<evidence type="ECO:0000313" key="3">
    <source>
        <dbReference type="Proteomes" id="UP000231542"/>
    </source>
</evidence>
<feature type="transmembrane region" description="Helical" evidence="1">
    <location>
        <begin position="57"/>
        <end position="81"/>
    </location>
</feature>
<dbReference type="AlphaFoldDB" id="A0A2H0YV90"/>
<evidence type="ECO:0000313" key="2">
    <source>
        <dbReference type="EMBL" id="PIS42407.1"/>
    </source>
</evidence>
<proteinExistence type="predicted"/>
<reference evidence="2 3" key="1">
    <citation type="submission" date="2017-09" db="EMBL/GenBank/DDBJ databases">
        <title>Depth-based differentiation of microbial function through sediment-hosted aquifers and enrichment of novel symbionts in the deep terrestrial subsurface.</title>
        <authorList>
            <person name="Probst A.J."/>
            <person name="Ladd B."/>
            <person name="Jarett J.K."/>
            <person name="Geller-Mcgrath D.E."/>
            <person name="Sieber C.M."/>
            <person name="Emerson J.B."/>
            <person name="Anantharaman K."/>
            <person name="Thomas B.C."/>
            <person name="Malmstrom R."/>
            <person name="Stieglmeier M."/>
            <person name="Klingl A."/>
            <person name="Woyke T."/>
            <person name="Ryan C.M."/>
            <person name="Banfield J.F."/>
        </authorList>
    </citation>
    <scope>NUCLEOTIDE SEQUENCE [LARGE SCALE GENOMIC DNA]</scope>
    <source>
        <strain evidence="2">CG08_land_8_20_14_0_20_40_16</strain>
    </source>
</reference>
<dbReference type="Proteomes" id="UP000231542">
    <property type="component" value="Unassembled WGS sequence"/>
</dbReference>
<protein>
    <submittedName>
        <fullName evidence="2">Uncharacterized protein</fullName>
    </submittedName>
</protein>
<comment type="caution">
    <text evidence="2">The sequence shown here is derived from an EMBL/GenBank/DDBJ whole genome shotgun (WGS) entry which is preliminary data.</text>
</comment>